<evidence type="ECO:0000313" key="2">
    <source>
        <dbReference type="EMBL" id="CUH64742.1"/>
    </source>
</evidence>
<keyword evidence="1" id="KW-1133">Transmembrane helix</keyword>
<protein>
    <submittedName>
        <fullName evidence="2">Uncharacterized protein</fullName>
    </submittedName>
</protein>
<dbReference type="Gene3D" id="3.10.129.10">
    <property type="entry name" value="Hotdog Thioesterase"/>
    <property type="match status" value="1"/>
</dbReference>
<dbReference type="SUPFAM" id="SSF54637">
    <property type="entry name" value="Thioesterase/thiol ester dehydrase-isomerase"/>
    <property type="match status" value="1"/>
</dbReference>
<dbReference type="Proteomes" id="UP000051587">
    <property type="component" value="Unassembled WGS sequence"/>
</dbReference>
<keyword evidence="3" id="KW-1185">Reference proteome</keyword>
<keyword evidence="1" id="KW-0472">Membrane</keyword>
<dbReference type="InterPro" id="IPR029069">
    <property type="entry name" value="HotDog_dom_sf"/>
</dbReference>
<proteinExistence type="predicted"/>
<feature type="transmembrane region" description="Helical" evidence="1">
    <location>
        <begin position="23"/>
        <end position="45"/>
    </location>
</feature>
<evidence type="ECO:0000313" key="3">
    <source>
        <dbReference type="Proteomes" id="UP000051587"/>
    </source>
</evidence>
<dbReference type="AlphaFoldDB" id="A0A0P1F9I1"/>
<name>A0A0P1F9I1_THAGE</name>
<reference evidence="2 3" key="1">
    <citation type="submission" date="2015-09" db="EMBL/GenBank/DDBJ databases">
        <authorList>
            <consortium name="Swine Surveillance"/>
        </authorList>
    </citation>
    <scope>NUCLEOTIDE SEQUENCE [LARGE SCALE GENOMIC DNA]</scope>
    <source>
        <strain evidence="2 3">CECT 4357</strain>
    </source>
</reference>
<evidence type="ECO:0000256" key="1">
    <source>
        <dbReference type="SAM" id="Phobius"/>
    </source>
</evidence>
<keyword evidence="1" id="KW-0812">Transmembrane</keyword>
<dbReference type="RefSeq" id="WP_233487444.1">
    <property type="nucleotide sequence ID" value="NZ_CP051181.1"/>
</dbReference>
<dbReference type="EMBL" id="CYSA01000015">
    <property type="protein sequence ID" value="CUH64742.1"/>
    <property type="molecule type" value="Genomic_DNA"/>
</dbReference>
<organism evidence="2 3">
    <name type="scientific">Thalassovita gelatinovora</name>
    <name type="common">Thalassobius gelatinovorus</name>
    <dbReference type="NCBI Taxonomy" id="53501"/>
    <lineage>
        <taxon>Bacteria</taxon>
        <taxon>Pseudomonadati</taxon>
        <taxon>Pseudomonadota</taxon>
        <taxon>Alphaproteobacteria</taxon>
        <taxon>Rhodobacterales</taxon>
        <taxon>Roseobacteraceae</taxon>
        <taxon>Thalassovita</taxon>
    </lineage>
</organism>
<accession>A0A0P1F9I1</accession>
<gene>
    <name evidence="2" type="ORF">TG4357_01469</name>
</gene>
<sequence length="130" mass="14805">MKINYSTEDFFVEVPHRRINRNAYGTVGGAALLANLELAAGSYLFMRTNGRHRMVCRNATYRFMLPSTNGLHFKVEPISENLDHAIDALKPFNTDLKVNVYACGKHPGETGRRIGRGEVRFHVWPVQRDD</sequence>
<dbReference type="STRING" id="53501.SAMN04488043_102206"/>